<evidence type="ECO:0000313" key="2">
    <source>
        <dbReference type="EMBL" id="KAF2661210.1"/>
    </source>
</evidence>
<evidence type="ECO:0000313" key="3">
    <source>
        <dbReference type="Proteomes" id="UP000799324"/>
    </source>
</evidence>
<dbReference type="OrthoDB" id="5363415at2759"/>
<organism evidence="2 3">
    <name type="scientific">Lophiostoma macrostomum CBS 122681</name>
    <dbReference type="NCBI Taxonomy" id="1314788"/>
    <lineage>
        <taxon>Eukaryota</taxon>
        <taxon>Fungi</taxon>
        <taxon>Dikarya</taxon>
        <taxon>Ascomycota</taxon>
        <taxon>Pezizomycotina</taxon>
        <taxon>Dothideomycetes</taxon>
        <taxon>Pleosporomycetidae</taxon>
        <taxon>Pleosporales</taxon>
        <taxon>Lophiostomataceae</taxon>
        <taxon>Lophiostoma</taxon>
    </lineage>
</organism>
<evidence type="ECO:0000256" key="1">
    <source>
        <dbReference type="SAM" id="MobiDB-lite"/>
    </source>
</evidence>
<reference evidence="2" key="1">
    <citation type="journal article" date="2020" name="Stud. Mycol.">
        <title>101 Dothideomycetes genomes: a test case for predicting lifestyles and emergence of pathogens.</title>
        <authorList>
            <person name="Haridas S."/>
            <person name="Albert R."/>
            <person name="Binder M."/>
            <person name="Bloem J."/>
            <person name="Labutti K."/>
            <person name="Salamov A."/>
            <person name="Andreopoulos B."/>
            <person name="Baker S."/>
            <person name="Barry K."/>
            <person name="Bills G."/>
            <person name="Bluhm B."/>
            <person name="Cannon C."/>
            <person name="Castanera R."/>
            <person name="Culley D."/>
            <person name="Daum C."/>
            <person name="Ezra D."/>
            <person name="Gonzalez J."/>
            <person name="Henrissat B."/>
            <person name="Kuo A."/>
            <person name="Liang C."/>
            <person name="Lipzen A."/>
            <person name="Lutzoni F."/>
            <person name="Magnuson J."/>
            <person name="Mondo S."/>
            <person name="Nolan M."/>
            <person name="Ohm R."/>
            <person name="Pangilinan J."/>
            <person name="Park H.-J."/>
            <person name="Ramirez L."/>
            <person name="Alfaro M."/>
            <person name="Sun H."/>
            <person name="Tritt A."/>
            <person name="Yoshinaga Y."/>
            <person name="Zwiers L.-H."/>
            <person name="Turgeon B."/>
            <person name="Goodwin S."/>
            <person name="Spatafora J."/>
            <person name="Crous P."/>
            <person name="Grigoriev I."/>
        </authorList>
    </citation>
    <scope>NUCLEOTIDE SEQUENCE</scope>
    <source>
        <strain evidence="2">CBS 122681</strain>
    </source>
</reference>
<keyword evidence="3" id="KW-1185">Reference proteome</keyword>
<sequence>MAENNGVPDLAEILRTLANLAPPQNGAQQIQPQPYEINALPNKDHNLHNPLPTVRTPEPTVQSRPHDPRLVGRSSHAPSPSRPLPQSRSSTPSIDASTVTEWKHGLRCINKLSAQDPAFAMSIQKLIKDQERNVRDWDNGRQRLIEEQKSKRENEKTQRAAVSLPGLLDNTPLLRTPDREKEELDQYYMKVHRASRQMEESHSAELKRLGVPFFGLKQYLLRSDDTPSASSNGDGNGKPSVDTNGNITPTQLRNLQRKMLNHLVELYGD</sequence>
<name>A0A6A6TN19_9PLEO</name>
<feature type="region of interest" description="Disordered" evidence="1">
    <location>
        <begin position="224"/>
        <end position="248"/>
    </location>
</feature>
<dbReference type="Proteomes" id="UP000799324">
    <property type="component" value="Unassembled WGS sequence"/>
</dbReference>
<dbReference type="Pfam" id="PF10454">
    <property type="entry name" value="DUF2458"/>
    <property type="match status" value="1"/>
</dbReference>
<dbReference type="InterPro" id="IPR018858">
    <property type="entry name" value="DUF2458"/>
</dbReference>
<gene>
    <name evidence="2" type="ORF">K491DRAFT_711116</name>
</gene>
<feature type="region of interest" description="Disordered" evidence="1">
    <location>
        <begin position="23"/>
        <end position="98"/>
    </location>
</feature>
<protein>
    <submittedName>
        <fullName evidence="2">Uncharacterized protein</fullName>
    </submittedName>
</protein>
<proteinExistence type="predicted"/>
<dbReference type="AlphaFoldDB" id="A0A6A6TN19"/>
<feature type="compositionally biased region" description="Low complexity" evidence="1">
    <location>
        <begin position="84"/>
        <end position="93"/>
    </location>
</feature>
<dbReference type="EMBL" id="MU004295">
    <property type="protein sequence ID" value="KAF2661210.1"/>
    <property type="molecule type" value="Genomic_DNA"/>
</dbReference>
<accession>A0A6A6TN19</accession>